<evidence type="ECO:0008006" key="3">
    <source>
        <dbReference type="Google" id="ProtNLM"/>
    </source>
</evidence>
<dbReference type="GO" id="GO:0003676">
    <property type="term" value="F:nucleic acid binding"/>
    <property type="evidence" value="ECO:0007669"/>
    <property type="project" value="InterPro"/>
</dbReference>
<evidence type="ECO:0000313" key="1">
    <source>
        <dbReference type="EMBL" id="KAK4232654.1"/>
    </source>
</evidence>
<dbReference type="EMBL" id="MU861149">
    <property type="protein sequence ID" value="KAK4232654.1"/>
    <property type="molecule type" value="Genomic_DNA"/>
</dbReference>
<protein>
    <recommendedName>
        <fullName evidence="3">Tc1-like transposase DDE domain-containing protein</fullName>
    </recommendedName>
</protein>
<evidence type="ECO:0000313" key="2">
    <source>
        <dbReference type="Proteomes" id="UP001303760"/>
    </source>
</evidence>
<dbReference type="InterPro" id="IPR036397">
    <property type="entry name" value="RNaseH_sf"/>
</dbReference>
<name>A0AAN7H8Q2_9PEZI</name>
<gene>
    <name evidence="1" type="ORF">C8A03DRAFT_48484</name>
</gene>
<keyword evidence="2" id="KW-1185">Reference proteome</keyword>
<dbReference type="Gene3D" id="3.30.420.10">
    <property type="entry name" value="Ribonuclease H-like superfamily/Ribonuclease H"/>
    <property type="match status" value="1"/>
</dbReference>
<organism evidence="1 2">
    <name type="scientific">Achaetomium macrosporum</name>
    <dbReference type="NCBI Taxonomy" id="79813"/>
    <lineage>
        <taxon>Eukaryota</taxon>
        <taxon>Fungi</taxon>
        <taxon>Dikarya</taxon>
        <taxon>Ascomycota</taxon>
        <taxon>Pezizomycotina</taxon>
        <taxon>Sordariomycetes</taxon>
        <taxon>Sordariomycetidae</taxon>
        <taxon>Sordariales</taxon>
        <taxon>Chaetomiaceae</taxon>
        <taxon>Achaetomium</taxon>
    </lineage>
</organism>
<reference evidence="1" key="1">
    <citation type="journal article" date="2023" name="Mol. Phylogenet. Evol.">
        <title>Genome-scale phylogeny and comparative genomics of the fungal order Sordariales.</title>
        <authorList>
            <person name="Hensen N."/>
            <person name="Bonometti L."/>
            <person name="Westerberg I."/>
            <person name="Brannstrom I.O."/>
            <person name="Guillou S."/>
            <person name="Cros-Aarteil S."/>
            <person name="Calhoun S."/>
            <person name="Haridas S."/>
            <person name="Kuo A."/>
            <person name="Mondo S."/>
            <person name="Pangilinan J."/>
            <person name="Riley R."/>
            <person name="LaButti K."/>
            <person name="Andreopoulos B."/>
            <person name="Lipzen A."/>
            <person name="Chen C."/>
            <person name="Yan M."/>
            <person name="Daum C."/>
            <person name="Ng V."/>
            <person name="Clum A."/>
            <person name="Steindorff A."/>
            <person name="Ohm R.A."/>
            <person name="Martin F."/>
            <person name="Silar P."/>
            <person name="Natvig D.O."/>
            <person name="Lalanne C."/>
            <person name="Gautier V."/>
            <person name="Ament-Velasquez S.L."/>
            <person name="Kruys A."/>
            <person name="Hutchinson M.I."/>
            <person name="Powell A.J."/>
            <person name="Barry K."/>
            <person name="Miller A.N."/>
            <person name="Grigoriev I.V."/>
            <person name="Debuchy R."/>
            <person name="Gladieux P."/>
            <person name="Hiltunen Thoren M."/>
            <person name="Johannesson H."/>
        </authorList>
    </citation>
    <scope>NUCLEOTIDE SEQUENCE</scope>
    <source>
        <strain evidence="1">CBS 532.94</strain>
    </source>
</reference>
<proteinExistence type="predicted"/>
<sequence>MTLQCYRDSILEPVVGEWLRQGQFFVLEEDNDSGHGTSKKNIVRDWKERNGLESFFNCTQSPDFSPIEKAWQLPKQAVNKRPCWEDDIVKQLAEEGWQGLKQETINKWVDQIPQIFKDCLELDGAITGH</sequence>
<reference evidence="1" key="2">
    <citation type="submission" date="2023-05" db="EMBL/GenBank/DDBJ databases">
        <authorList>
            <consortium name="Lawrence Berkeley National Laboratory"/>
            <person name="Steindorff A."/>
            <person name="Hensen N."/>
            <person name="Bonometti L."/>
            <person name="Westerberg I."/>
            <person name="Brannstrom I.O."/>
            <person name="Guillou S."/>
            <person name="Cros-Aarteil S."/>
            <person name="Calhoun S."/>
            <person name="Haridas S."/>
            <person name="Kuo A."/>
            <person name="Mondo S."/>
            <person name="Pangilinan J."/>
            <person name="Riley R."/>
            <person name="Labutti K."/>
            <person name="Andreopoulos B."/>
            <person name="Lipzen A."/>
            <person name="Chen C."/>
            <person name="Yanf M."/>
            <person name="Daum C."/>
            <person name="Ng V."/>
            <person name="Clum A."/>
            <person name="Ohm R."/>
            <person name="Martin F."/>
            <person name="Silar P."/>
            <person name="Natvig D."/>
            <person name="Lalanne C."/>
            <person name="Gautier V."/>
            <person name="Ament-Velasquez S.L."/>
            <person name="Kruys A."/>
            <person name="Hutchinson M.I."/>
            <person name="Powell A.J."/>
            <person name="Barry K."/>
            <person name="Miller A.N."/>
            <person name="Grigoriev I.V."/>
            <person name="Debuchy R."/>
            <person name="Gladieux P."/>
            <person name="Thoren M.H."/>
            <person name="Johannesson H."/>
        </authorList>
    </citation>
    <scope>NUCLEOTIDE SEQUENCE</scope>
    <source>
        <strain evidence="1">CBS 532.94</strain>
    </source>
</reference>
<accession>A0AAN7H8Q2</accession>
<dbReference type="AlphaFoldDB" id="A0AAN7H8Q2"/>
<comment type="caution">
    <text evidence="1">The sequence shown here is derived from an EMBL/GenBank/DDBJ whole genome shotgun (WGS) entry which is preliminary data.</text>
</comment>
<dbReference type="Proteomes" id="UP001303760">
    <property type="component" value="Unassembled WGS sequence"/>
</dbReference>